<dbReference type="Pfam" id="PF13469">
    <property type="entry name" value="Sulfotransfer_3"/>
    <property type="match status" value="1"/>
</dbReference>
<sequence length="437" mass="50014">METETQCDVVAGNVNSIIPNPILRKDVVLCDDDLSAEAKVQFDFHSEILQAFQLNARIVLANDRLTPIGRHLFCTSVEQNYKNCKDVLNYVASHSELQTAVHPMPPLFVLCGAARTGTTLLYNLLACDPACRAPLLQDMTNPVPPLARSDSTRSTFAQKLSDPIVSDYERDRNASHPCFKYEEDVNILYQSGLLVPHLEPPESTELATWFYNDTNKDFAYKYHKTFMKMINSVDAPQSHWLLKTPYHIFNLDTLIRHYPSASLIMTHRRLHDVLPSSVRLGLAFASIYFDSNRHDAAIDKKTIVERRLRATDIQINRIVEFRRAHSHASVFDVLYDDLIAKPIDTVHCIYNHFGLKWSEEFEQAMITWLRDNPQGKQGRNSYTLEEFGLTHDTIEQKYEEYNRMFLNREDILKTDDGATKSANSTPDNIITVADSIE</sequence>
<dbReference type="Gene3D" id="3.40.50.300">
    <property type="entry name" value="P-loop containing nucleotide triphosphate hydrolases"/>
    <property type="match status" value="1"/>
</dbReference>
<protein>
    <recommendedName>
        <fullName evidence="4">Sulfotransferase</fullName>
    </recommendedName>
</protein>
<reference evidence="1" key="1">
    <citation type="submission" date="2021-02" db="EMBL/GenBank/DDBJ databases">
        <authorList>
            <person name="Nowell W R."/>
        </authorList>
    </citation>
    <scope>NUCLEOTIDE SEQUENCE</scope>
</reference>
<dbReference type="EMBL" id="CAJNOW010017672">
    <property type="protein sequence ID" value="CAF1659394.1"/>
    <property type="molecule type" value="Genomic_DNA"/>
</dbReference>
<dbReference type="Proteomes" id="UP000663834">
    <property type="component" value="Unassembled WGS sequence"/>
</dbReference>
<dbReference type="EMBL" id="CAJOBJ010112014">
    <property type="protein sequence ID" value="CAF4635730.1"/>
    <property type="molecule type" value="Genomic_DNA"/>
</dbReference>
<organism evidence="1 3">
    <name type="scientific">Rotaria magnacalcarata</name>
    <dbReference type="NCBI Taxonomy" id="392030"/>
    <lineage>
        <taxon>Eukaryota</taxon>
        <taxon>Metazoa</taxon>
        <taxon>Spiralia</taxon>
        <taxon>Gnathifera</taxon>
        <taxon>Rotifera</taxon>
        <taxon>Eurotatoria</taxon>
        <taxon>Bdelloidea</taxon>
        <taxon>Philodinida</taxon>
        <taxon>Philodinidae</taxon>
        <taxon>Rotaria</taxon>
    </lineage>
</organism>
<proteinExistence type="predicted"/>
<evidence type="ECO:0000313" key="2">
    <source>
        <dbReference type="EMBL" id="CAF4635730.1"/>
    </source>
</evidence>
<evidence type="ECO:0000313" key="3">
    <source>
        <dbReference type="Proteomes" id="UP000663834"/>
    </source>
</evidence>
<comment type="caution">
    <text evidence="1">The sequence shown here is derived from an EMBL/GenBank/DDBJ whole genome shotgun (WGS) entry which is preliminary data.</text>
</comment>
<dbReference type="AlphaFoldDB" id="A0A816F904"/>
<evidence type="ECO:0000313" key="1">
    <source>
        <dbReference type="EMBL" id="CAF1659394.1"/>
    </source>
</evidence>
<accession>A0A816F904</accession>
<dbReference type="OrthoDB" id="9988765at2759"/>
<dbReference type="PANTHER" id="PTHR36451">
    <property type="entry name" value="PAPS-DEPENDENT SULFOTRANSFERASE STF3"/>
    <property type="match status" value="1"/>
</dbReference>
<name>A0A816F904_9BILA</name>
<gene>
    <name evidence="2" type="ORF">GIL414_LOCUS40409</name>
    <name evidence="1" type="ORF">KQP761_LOCUS31700</name>
</gene>
<evidence type="ECO:0008006" key="4">
    <source>
        <dbReference type="Google" id="ProtNLM"/>
    </source>
</evidence>
<dbReference type="InterPro" id="IPR027417">
    <property type="entry name" value="P-loop_NTPase"/>
</dbReference>
<dbReference type="Proteomes" id="UP000681720">
    <property type="component" value="Unassembled WGS sequence"/>
</dbReference>
<dbReference type="InterPro" id="IPR052736">
    <property type="entry name" value="Stf3_sulfotransferase"/>
</dbReference>
<dbReference type="SUPFAM" id="SSF52540">
    <property type="entry name" value="P-loop containing nucleoside triphosphate hydrolases"/>
    <property type="match status" value="1"/>
</dbReference>
<dbReference type="PANTHER" id="PTHR36451:SF1">
    <property type="entry name" value="OMEGA-HYDROXY-BETA-DIHYDROMENAQUINONE-9 SULFOTRANSFERASE STF3"/>
    <property type="match status" value="1"/>
</dbReference>